<evidence type="ECO:0000313" key="2">
    <source>
        <dbReference type="EMBL" id="KAG9236830.1"/>
    </source>
</evidence>
<comment type="caution">
    <text evidence="2">The sequence shown here is derived from an EMBL/GenBank/DDBJ whole genome shotgun (WGS) entry which is preliminary data.</text>
</comment>
<protein>
    <submittedName>
        <fullName evidence="2">Uncharacterized protein</fullName>
    </submittedName>
</protein>
<organism evidence="2 3">
    <name type="scientific">Amylocarpus encephaloides</name>
    <dbReference type="NCBI Taxonomy" id="45428"/>
    <lineage>
        <taxon>Eukaryota</taxon>
        <taxon>Fungi</taxon>
        <taxon>Dikarya</taxon>
        <taxon>Ascomycota</taxon>
        <taxon>Pezizomycotina</taxon>
        <taxon>Leotiomycetes</taxon>
        <taxon>Helotiales</taxon>
        <taxon>Helotiales incertae sedis</taxon>
        <taxon>Amylocarpus</taxon>
    </lineage>
</organism>
<accession>A0A9P7YNI3</accession>
<dbReference type="EMBL" id="MU251398">
    <property type="protein sequence ID" value="KAG9236830.1"/>
    <property type="molecule type" value="Genomic_DNA"/>
</dbReference>
<keyword evidence="1" id="KW-0732">Signal</keyword>
<keyword evidence="3" id="KW-1185">Reference proteome</keyword>
<gene>
    <name evidence="2" type="ORF">BJ875DRAFT_201465</name>
</gene>
<proteinExistence type="predicted"/>
<evidence type="ECO:0000313" key="3">
    <source>
        <dbReference type="Proteomes" id="UP000824998"/>
    </source>
</evidence>
<reference evidence="2" key="1">
    <citation type="journal article" date="2021" name="IMA Fungus">
        <title>Genomic characterization of three marine fungi, including Emericellopsis atlantica sp. nov. with signatures of a generalist lifestyle and marine biomass degradation.</title>
        <authorList>
            <person name="Hagestad O.C."/>
            <person name="Hou L."/>
            <person name="Andersen J.H."/>
            <person name="Hansen E.H."/>
            <person name="Altermark B."/>
            <person name="Li C."/>
            <person name="Kuhnert E."/>
            <person name="Cox R.J."/>
            <person name="Crous P.W."/>
            <person name="Spatafora J.W."/>
            <person name="Lail K."/>
            <person name="Amirebrahimi M."/>
            <person name="Lipzen A."/>
            <person name="Pangilinan J."/>
            <person name="Andreopoulos W."/>
            <person name="Hayes R.D."/>
            <person name="Ng V."/>
            <person name="Grigoriev I.V."/>
            <person name="Jackson S.A."/>
            <person name="Sutton T.D.S."/>
            <person name="Dobson A.D.W."/>
            <person name="Rama T."/>
        </authorList>
    </citation>
    <scope>NUCLEOTIDE SEQUENCE</scope>
    <source>
        <strain evidence="2">TRa018bII</strain>
    </source>
</reference>
<sequence length="147" mass="15755">MRATTLNILSLSSLLTFSTAVAVSLSRQEPTVGGCVGPEYGNRIVNINLNTYQADTEVMFPFCISNDDKLVSVSTIPDSGGIDPDLLEVSLVLYDRNRFSCTFYNGKKEVRTSSFGGIYKAGGGHGGIYGKSKVTAVKCHCVRDGCV</sequence>
<dbReference type="Proteomes" id="UP000824998">
    <property type="component" value="Unassembled WGS sequence"/>
</dbReference>
<name>A0A9P7YNI3_9HELO</name>
<feature type="chain" id="PRO_5040375545" evidence="1">
    <location>
        <begin position="21"/>
        <end position="147"/>
    </location>
</feature>
<dbReference type="AlphaFoldDB" id="A0A9P7YNI3"/>
<feature type="signal peptide" evidence="1">
    <location>
        <begin position="1"/>
        <end position="20"/>
    </location>
</feature>
<evidence type="ECO:0000256" key="1">
    <source>
        <dbReference type="SAM" id="SignalP"/>
    </source>
</evidence>